<evidence type="ECO:0000256" key="3">
    <source>
        <dbReference type="ARBA" id="ARBA00022989"/>
    </source>
</evidence>
<dbReference type="EMBL" id="JAHYBZ010000001">
    <property type="protein sequence ID" value="MBW6396940.1"/>
    <property type="molecule type" value="Genomic_DNA"/>
</dbReference>
<accession>A0ABS7A3W0</accession>
<dbReference type="PANTHER" id="PTHR43701">
    <property type="entry name" value="MEMBRANE TRANSPORTER PROTEIN MJ0441-RELATED"/>
    <property type="match status" value="1"/>
</dbReference>
<evidence type="ECO:0000256" key="2">
    <source>
        <dbReference type="ARBA" id="ARBA00022692"/>
    </source>
</evidence>
<dbReference type="Pfam" id="PF01925">
    <property type="entry name" value="TauE"/>
    <property type="match status" value="1"/>
</dbReference>
<keyword evidence="5" id="KW-1003">Cell membrane</keyword>
<dbReference type="PANTHER" id="PTHR43701:SF12">
    <property type="entry name" value="MEMBRANE TRANSPORTER PROTEIN YTNM-RELATED"/>
    <property type="match status" value="1"/>
</dbReference>
<evidence type="ECO:0000313" key="7">
    <source>
        <dbReference type="Proteomes" id="UP001196565"/>
    </source>
</evidence>
<feature type="transmembrane region" description="Helical" evidence="5">
    <location>
        <begin position="176"/>
        <end position="198"/>
    </location>
</feature>
<gene>
    <name evidence="6" type="ORF">KPL78_03725</name>
</gene>
<keyword evidence="3 5" id="KW-1133">Transmembrane helix</keyword>
<feature type="transmembrane region" description="Helical" evidence="5">
    <location>
        <begin position="204"/>
        <end position="226"/>
    </location>
</feature>
<evidence type="ECO:0000256" key="1">
    <source>
        <dbReference type="ARBA" id="ARBA00004141"/>
    </source>
</evidence>
<dbReference type="RefSeq" id="WP_219761533.1">
    <property type="nucleotide sequence ID" value="NZ_JAHYBZ010000001.1"/>
</dbReference>
<name>A0ABS7A3W0_9PROT</name>
<proteinExistence type="inferred from homology"/>
<feature type="transmembrane region" description="Helical" evidence="5">
    <location>
        <begin position="53"/>
        <end position="73"/>
    </location>
</feature>
<feature type="transmembrane region" description="Helical" evidence="5">
    <location>
        <begin position="12"/>
        <end position="33"/>
    </location>
</feature>
<dbReference type="InterPro" id="IPR051598">
    <property type="entry name" value="TSUP/Inactive_protease-like"/>
</dbReference>
<keyword evidence="4 5" id="KW-0472">Membrane</keyword>
<dbReference type="Proteomes" id="UP001196565">
    <property type="component" value="Unassembled WGS sequence"/>
</dbReference>
<feature type="transmembrane region" description="Helical" evidence="5">
    <location>
        <begin position="105"/>
        <end position="123"/>
    </location>
</feature>
<comment type="caution">
    <text evidence="6">The sequence shown here is derived from an EMBL/GenBank/DDBJ whole genome shotgun (WGS) entry which is preliminary data.</text>
</comment>
<evidence type="ECO:0000256" key="5">
    <source>
        <dbReference type="RuleBase" id="RU363041"/>
    </source>
</evidence>
<dbReference type="InterPro" id="IPR002781">
    <property type="entry name" value="TM_pro_TauE-like"/>
</dbReference>
<keyword evidence="7" id="KW-1185">Reference proteome</keyword>
<feature type="transmembrane region" description="Helical" evidence="5">
    <location>
        <begin position="80"/>
        <end position="99"/>
    </location>
</feature>
<protein>
    <recommendedName>
        <fullName evidence="5">Probable membrane transporter protein</fullName>
    </recommendedName>
</protein>
<sequence>MQLMEAHLLQEVLFYSAVGFLAQLVDGAIGMAYGLTATTVMLTHGVTPAMASAGVHAAEVATTGLSGLAHWRLGHVLPRLVLRLALPGIAGGVIGALIAGHLPMAWLKPAVSAYLVFMGLLILRRALFNRGADAGRTDQDAVRIGFGGGFLDAVGGGGWGPLVTSTLIGRGLDPKFAIGSSNAAEFFVTAAVTTAFLSTIGLDVWPIVLGLVIGGAIAAPFAALATRHMPARPLMGVVGVVITLLAGSNLVREAIRLLG</sequence>
<evidence type="ECO:0000256" key="4">
    <source>
        <dbReference type="ARBA" id="ARBA00023136"/>
    </source>
</evidence>
<feature type="transmembrane region" description="Helical" evidence="5">
    <location>
        <begin position="233"/>
        <end position="251"/>
    </location>
</feature>
<reference evidence="6 7" key="1">
    <citation type="submission" date="2021-07" db="EMBL/GenBank/DDBJ databases">
        <authorList>
            <person name="So Y."/>
        </authorList>
    </citation>
    <scope>NUCLEOTIDE SEQUENCE [LARGE SCALE GENOMIC DNA]</scope>
    <source>
        <strain evidence="6 7">HJA6</strain>
    </source>
</reference>
<comment type="subcellular location">
    <subcellularLocation>
        <location evidence="5">Cell membrane</location>
        <topology evidence="5">Multi-pass membrane protein</topology>
    </subcellularLocation>
    <subcellularLocation>
        <location evidence="1">Membrane</location>
        <topology evidence="1">Multi-pass membrane protein</topology>
    </subcellularLocation>
</comment>
<keyword evidence="2 5" id="KW-0812">Transmembrane</keyword>
<organism evidence="6 7">
    <name type="scientific">Roseomonas alba</name>
    <dbReference type="NCBI Taxonomy" id="2846776"/>
    <lineage>
        <taxon>Bacteria</taxon>
        <taxon>Pseudomonadati</taxon>
        <taxon>Pseudomonadota</taxon>
        <taxon>Alphaproteobacteria</taxon>
        <taxon>Acetobacterales</taxon>
        <taxon>Roseomonadaceae</taxon>
        <taxon>Roseomonas</taxon>
    </lineage>
</organism>
<comment type="similarity">
    <text evidence="5">Belongs to the 4-toluene sulfonate uptake permease (TSUP) (TC 2.A.102) family.</text>
</comment>
<evidence type="ECO:0000313" key="6">
    <source>
        <dbReference type="EMBL" id="MBW6396940.1"/>
    </source>
</evidence>